<evidence type="ECO:0000313" key="1">
    <source>
        <dbReference type="EMBL" id="PYI39206.1"/>
    </source>
</evidence>
<proteinExistence type="predicted"/>
<name>A0A2V5JMC7_9MICC</name>
<gene>
    <name evidence="1" type="ORF">CVS30_06240</name>
</gene>
<dbReference type="AlphaFoldDB" id="A0A2V5JMC7"/>
<protein>
    <submittedName>
        <fullName evidence="1">Uncharacterized protein</fullName>
    </submittedName>
</protein>
<evidence type="ECO:0000313" key="2">
    <source>
        <dbReference type="Proteomes" id="UP000247980"/>
    </source>
</evidence>
<organism evidence="1 2">
    <name type="scientific">Arthrobacter psychrolactophilus</name>
    <dbReference type="NCBI Taxonomy" id="92442"/>
    <lineage>
        <taxon>Bacteria</taxon>
        <taxon>Bacillati</taxon>
        <taxon>Actinomycetota</taxon>
        <taxon>Actinomycetes</taxon>
        <taxon>Micrococcales</taxon>
        <taxon>Micrococcaceae</taxon>
        <taxon>Arthrobacter</taxon>
    </lineage>
</organism>
<dbReference type="Proteomes" id="UP000247980">
    <property type="component" value="Unassembled WGS sequence"/>
</dbReference>
<dbReference type="OrthoDB" id="4948183at2"/>
<comment type="caution">
    <text evidence="1">The sequence shown here is derived from an EMBL/GenBank/DDBJ whole genome shotgun (WGS) entry which is preliminary data.</text>
</comment>
<dbReference type="EMBL" id="QJVC01000004">
    <property type="protein sequence ID" value="PYI39206.1"/>
    <property type="molecule type" value="Genomic_DNA"/>
</dbReference>
<keyword evidence="2" id="KW-1185">Reference proteome</keyword>
<sequence length="105" mass="10918">MTVSAADASCDPRYGEGAQIQVEVMDGSGIKIVDELAPMNDAGGFSVQVEIPASAVPGPGMVSAYPYNMDWCDDTGKNNRVGAVGAQDITLVSCVMPTKPLQIEP</sequence>
<accession>A0A2V5JMC7</accession>
<reference evidence="1 2" key="1">
    <citation type="submission" date="2018-05" db="EMBL/GenBank/DDBJ databases">
        <title>Genetic diversity of glacier-inhabiting Cryobacterium bacteria in China and description of Cryobacterium mengkeensis sp. nov. and Arthrobacter glacialis sp. nov.</title>
        <authorList>
            <person name="Liu Q."/>
            <person name="Xin Y.-H."/>
        </authorList>
    </citation>
    <scope>NUCLEOTIDE SEQUENCE [LARGE SCALE GENOMIC DNA]</scope>
    <source>
        <strain evidence="1 2">B7</strain>
    </source>
</reference>